<dbReference type="EMBL" id="QKKR01000033">
    <property type="protein sequence ID" value="RBM52159.1"/>
    <property type="molecule type" value="Genomic_DNA"/>
</dbReference>
<evidence type="ECO:0000313" key="6">
    <source>
        <dbReference type="Proteomes" id="UP000252488"/>
    </source>
</evidence>
<dbReference type="AlphaFoldDB" id="A0AAX1QNL6"/>
<evidence type="ECO:0000256" key="1">
    <source>
        <dbReference type="SAM" id="Coils"/>
    </source>
</evidence>
<feature type="transmembrane region" description="Helical" evidence="2">
    <location>
        <begin position="5"/>
        <end position="25"/>
    </location>
</feature>
<organism evidence="4 5">
    <name type="scientific">Vibrio paracholerae</name>
    <dbReference type="NCBI Taxonomy" id="650003"/>
    <lineage>
        <taxon>Bacteria</taxon>
        <taxon>Pseudomonadati</taxon>
        <taxon>Pseudomonadota</taxon>
        <taxon>Gammaproteobacteria</taxon>
        <taxon>Vibrionales</taxon>
        <taxon>Vibrionaceae</taxon>
        <taxon>Vibrio</taxon>
    </lineage>
</organism>
<sequence>MKYVFLFIALISIIGILLLNYLLLIDKEPLIQSAFGSMFGVSSALFSGLAFLGLIYTIFLQMKELSLQREELKLTRQELSKSAQAHQAALGYQQQQAMSLERAAIINSFSVRLDALKEEEKQCDFQMAQNPGFSNDLLLGKSLIHGKIAALTKELEAYIRQAL</sequence>
<name>A0AAX1QNL6_9VIBR</name>
<feature type="transmembrane region" description="Helical" evidence="2">
    <location>
        <begin position="37"/>
        <end position="59"/>
    </location>
</feature>
<evidence type="ECO:0000256" key="2">
    <source>
        <dbReference type="SAM" id="Phobius"/>
    </source>
</evidence>
<keyword evidence="1" id="KW-0175">Coiled coil</keyword>
<keyword evidence="2" id="KW-0472">Membrane</keyword>
<evidence type="ECO:0000313" key="4">
    <source>
        <dbReference type="EMBL" id="RBM73540.1"/>
    </source>
</evidence>
<keyword evidence="6" id="KW-1185">Reference proteome</keyword>
<evidence type="ECO:0000313" key="3">
    <source>
        <dbReference type="EMBL" id="RBM52159.1"/>
    </source>
</evidence>
<keyword evidence="2" id="KW-1133">Transmembrane helix</keyword>
<feature type="coiled-coil region" evidence="1">
    <location>
        <begin position="62"/>
        <end position="89"/>
    </location>
</feature>
<reference evidence="5 6" key="1">
    <citation type="submission" date="2018-06" db="EMBL/GenBank/DDBJ databases">
        <title>Draft genome sequences of nine Vibrio sp. clinical isolates from across the United States representing the closest known relative of Vibrio cholerae.</title>
        <authorList>
            <person name="Islam M.T."/>
            <person name="Liang K."/>
            <person name="Im M.S."/>
            <person name="Winkjer J."/>
            <person name="Busby S."/>
            <person name="Batra D."/>
            <person name="Rowe L."/>
            <person name="Tarr C.L."/>
            <person name="Boucher Y."/>
        </authorList>
    </citation>
    <scope>NUCLEOTIDE SEQUENCE [LARGE SCALE GENOMIC DNA]</scope>
    <source>
        <strain evidence="3 6">2016V-1111</strain>
        <strain evidence="4 5">2016V-1114</strain>
    </source>
</reference>
<dbReference type="RefSeq" id="WP_113593840.1">
    <property type="nucleotide sequence ID" value="NZ_CAWNVX010000006.1"/>
</dbReference>
<gene>
    <name evidence="3" type="ORF">DLR69_15195</name>
    <name evidence="4" type="ORF">DLR70_17950</name>
</gene>
<dbReference type="EMBL" id="QKKS01000072">
    <property type="protein sequence ID" value="RBM73540.1"/>
    <property type="molecule type" value="Genomic_DNA"/>
</dbReference>
<comment type="caution">
    <text evidence="4">The sequence shown here is derived from an EMBL/GenBank/DDBJ whole genome shotgun (WGS) entry which is preliminary data.</text>
</comment>
<accession>A0AAX1QNL6</accession>
<evidence type="ECO:0000313" key="5">
    <source>
        <dbReference type="Proteomes" id="UP000252427"/>
    </source>
</evidence>
<keyword evidence="2" id="KW-0812">Transmembrane</keyword>
<dbReference type="Proteomes" id="UP000252488">
    <property type="component" value="Unassembled WGS sequence"/>
</dbReference>
<proteinExistence type="predicted"/>
<protein>
    <recommendedName>
        <fullName evidence="7">LapA family protein</fullName>
    </recommendedName>
</protein>
<evidence type="ECO:0008006" key="7">
    <source>
        <dbReference type="Google" id="ProtNLM"/>
    </source>
</evidence>
<dbReference type="Proteomes" id="UP000252427">
    <property type="component" value="Unassembled WGS sequence"/>
</dbReference>